<dbReference type="AlphaFoldDB" id="A0A523W5C2"/>
<comment type="caution">
    <text evidence="8">The sequence shown here is derived from an EMBL/GenBank/DDBJ whole genome shotgun (WGS) entry which is preliminary data.</text>
</comment>
<evidence type="ECO:0000256" key="1">
    <source>
        <dbReference type="ARBA" id="ARBA00004651"/>
    </source>
</evidence>
<dbReference type="InterPro" id="IPR050189">
    <property type="entry name" value="MFS_Efflux_Transporters"/>
</dbReference>
<dbReference type="GO" id="GO:0005886">
    <property type="term" value="C:plasma membrane"/>
    <property type="evidence" value="ECO:0007669"/>
    <property type="project" value="UniProtKB-SubCell"/>
</dbReference>
<dbReference type="Pfam" id="PF07690">
    <property type="entry name" value="MFS_1"/>
    <property type="match status" value="1"/>
</dbReference>
<feature type="transmembrane region" description="Helical" evidence="6">
    <location>
        <begin position="278"/>
        <end position="295"/>
    </location>
</feature>
<dbReference type="SUPFAM" id="SSF103473">
    <property type="entry name" value="MFS general substrate transporter"/>
    <property type="match status" value="1"/>
</dbReference>
<evidence type="ECO:0000313" key="9">
    <source>
        <dbReference type="Proteomes" id="UP000319130"/>
    </source>
</evidence>
<feature type="transmembrane region" description="Helical" evidence="6">
    <location>
        <begin position="214"/>
        <end position="235"/>
    </location>
</feature>
<keyword evidence="2" id="KW-1003">Cell membrane</keyword>
<reference evidence="8 9" key="1">
    <citation type="submission" date="2019-03" db="EMBL/GenBank/DDBJ databases">
        <title>Metabolic potential of uncultured bacteria and archaea associated with petroleum seepage in deep-sea sediments.</title>
        <authorList>
            <person name="Dong X."/>
            <person name="Hubert C."/>
        </authorList>
    </citation>
    <scope>NUCLEOTIDE SEQUENCE [LARGE SCALE GENOMIC DNA]</scope>
    <source>
        <strain evidence="8">E29_bin52</strain>
    </source>
</reference>
<evidence type="ECO:0000256" key="2">
    <source>
        <dbReference type="ARBA" id="ARBA00022475"/>
    </source>
</evidence>
<dbReference type="PANTHER" id="PTHR43124">
    <property type="entry name" value="PURINE EFFLUX PUMP PBUE"/>
    <property type="match status" value="1"/>
</dbReference>
<name>A0A523W5C2_UNCAE</name>
<keyword evidence="4 6" id="KW-1133">Transmembrane helix</keyword>
<feature type="transmembrane region" description="Helical" evidence="6">
    <location>
        <begin position="336"/>
        <end position="354"/>
    </location>
</feature>
<dbReference type="PROSITE" id="PS50850">
    <property type="entry name" value="MFS"/>
    <property type="match status" value="1"/>
</dbReference>
<feature type="transmembrane region" description="Helical" evidence="6">
    <location>
        <begin position="360"/>
        <end position="385"/>
    </location>
</feature>
<feature type="transmembrane region" description="Helical" evidence="6">
    <location>
        <begin position="163"/>
        <end position="181"/>
    </location>
</feature>
<evidence type="ECO:0000256" key="5">
    <source>
        <dbReference type="ARBA" id="ARBA00023136"/>
    </source>
</evidence>
<keyword evidence="5 6" id="KW-0472">Membrane</keyword>
<feature type="transmembrane region" description="Helical" evidence="6">
    <location>
        <begin position="301"/>
        <end position="324"/>
    </location>
</feature>
<organism evidence="8 9">
    <name type="scientific">Aerophobetes bacterium</name>
    <dbReference type="NCBI Taxonomy" id="2030807"/>
    <lineage>
        <taxon>Bacteria</taxon>
        <taxon>Candidatus Aerophobota</taxon>
    </lineage>
</organism>
<dbReference type="EMBL" id="SOIZ01000200">
    <property type="protein sequence ID" value="TET62203.1"/>
    <property type="molecule type" value="Genomic_DNA"/>
</dbReference>
<gene>
    <name evidence="8" type="ORF">E3J48_04595</name>
</gene>
<dbReference type="Gene3D" id="1.20.1250.20">
    <property type="entry name" value="MFS general substrate transporter like domains"/>
    <property type="match status" value="2"/>
</dbReference>
<feature type="transmembrane region" description="Helical" evidence="6">
    <location>
        <begin position="247"/>
        <end position="266"/>
    </location>
</feature>
<feature type="transmembrane region" description="Helical" evidence="6">
    <location>
        <begin position="12"/>
        <end position="33"/>
    </location>
</feature>
<evidence type="ECO:0000256" key="4">
    <source>
        <dbReference type="ARBA" id="ARBA00022989"/>
    </source>
</evidence>
<keyword evidence="3 6" id="KW-0812">Transmembrane</keyword>
<feature type="transmembrane region" description="Helical" evidence="6">
    <location>
        <begin position="97"/>
        <end position="120"/>
    </location>
</feature>
<evidence type="ECO:0000256" key="6">
    <source>
        <dbReference type="SAM" id="Phobius"/>
    </source>
</evidence>
<accession>A0A523W5C2</accession>
<protein>
    <submittedName>
        <fullName evidence="8">MFS transporter</fullName>
    </submittedName>
</protein>
<feature type="transmembrane region" description="Helical" evidence="6">
    <location>
        <begin position="72"/>
        <end position="91"/>
    </location>
</feature>
<sequence>MRENSSGNLTLIMASHGFVHILFISLAAILPLIRLEFGLSYTQIGVFTFALSVIAAVASIPMGFISDRVNKLRLISSMFFLVAIVASFFVVVRSLTFVLLLLSFLWLCLSIFHPSSMAYLSSRYPSKRGEIFGLYELGASFGMIVAPVIAVWIASIWGWKSVYGVYVLPAIFVALGIYRIAGREVPSRQNGHSSLGEEFLHGLKEILTHRRLKFIYLVHGLSAVIFGSVSLYLPIFMVDVHGLDVLQAGYVLTLFFLGGALGKMLGGKSSDRWARNRVMGLSFLLLIPFLILLSLTRGTLILVVLSFAAGLTSHMIMPAVTALIGDNAQNEIGLSYGIHSLVGFGFAATSRLVAGILADLWGISAIFWLLAGVSFLGVVCSFLLLERNDFS</sequence>
<dbReference type="GO" id="GO:0022857">
    <property type="term" value="F:transmembrane transporter activity"/>
    <property type="evidence" value="ECO:0007669"/>
    <property type="project" value="InterPro"/>
</dbReference>
<dbReference type="InterPro" id="IPR020846">
    <property type="entry name" value="MFS_dom"/>
</dbReference>
<dbReference type="Proteomes" id="UP000319130">
    <property type="component" value="Unassembled WGS sequence"/>
</dbReference>
<evidence type="ECO:0000313" key="8">
    <source>
        <dbReference type="EMBL" id="TET62203.1"/>
    </source>
</evidence>
<feature type="transmembrane region" description="Helical" evidence="6">
    <location>
        <begin position="132"/>
        <end position="157"/>
    </location>
</feature>
<feature type="domain" description="Major facilitator superfamily (MFS) profile" evidence="7">
    <location>
        <begin position="1"/>
        <end position="389"/>
    </location>
</feature>
<dbReference type="InterPro" id="IPR036259">
    <property type="entry name" value="MFS_trans_sf"/>
</dbReference>
<feature type="transmembrane region" description="Helical" evidence="6">
    <location>
        <begin position="39"/>
        <end position="60"/>
    </location>
</feature>
<dbReference type="InterPro" id="IPR011701">
    <property type="entry name" value="MFS"/>
</dbReference>
<evidence type="ECO:0000256" key="3">
    <source>
        <dbReference type="ARBA" id="ARBA00022692"/>
    </source>
</evidence>
<evidence type="ECO:0000259" key="7">
    <source>
        <dbReference type="PROSITE" id="PS50850"/>
    </source>
</evidence>
<comment type="subcellular location">
    <subcellularLocation>
        <location evidence="1">Cell membrane</location>
        <topology evidence="1">Multi-pass membrane protein</topology>
    </subcellularLocation>
</comment>
<proteinExistence type="predicted"/>
<dbReference type="PANTHER" id="PTHR43124:SF3">
    <property type="entry name" value="CHLORAMPHENICOL EFFLUX PUMP RV0191"/>
    <property type="match status" value="1"/>
</dbReference>